<keyword evidence="2" id="KW-1185">Reference proteome</keyword>
<feature type="non-terminal residue" evidence="1">
    <location>
        <position position="87"/>
    </location>
</feature>
<protein>
    <submittedName>
        <fullName evidence="1">1542_t:CDS:1</fullName>
    </submittedName>
</protein>
<dbReference type="EMBL" id="CAJVQC010129066">
    <property type="protein sequence ID" value="CAG8841109.1"/>
    <property type="molecule type" value="Genomic_DNA"/>
</dbReference>
<gene>
    <name evidence="1" type="ORF">RPERSI_LOCUS31725</name>
</gene>
<evidence type="ECO:0000313" key="1">
    <source>
        <dbReference type="EMBL" id="CAG8841109.1"/>
    </source>
</evidence>
<evidence type="ECO:0000313" key="2">
    <source>
        <dbReference type="Proteomes" id="UP000789920"/>
    </source>
</evidence>
<feature type="non-terminal residue" evidence="1">
    <location>
        <position position="1"/>
    </location>
</feature>
<dbReference type="Proteomes" id="UP000789920">
    <property type="component" value="Unassembled WGS sequence"/>
</dbReference>
<proteinExistence type="predicted"/>
<reference evidence="1" key="1">
    <citation type="submission" date="2021-06" db="EMBL/GenBank/DDBJ databases">
        <authorList>
            <person name="Kallberg Y."/>
            <person name="Tangrot J."/>
            <person name="Rosling A."/>
        </authorList>
    </citation>
    <scope>NUCLEOTIDE SEQUENCE</scope>
    <source>
        <strain evidence="1">MA461A</strain>
    </source>
</reference>
<name>A0ACA9SKM1_9GLOM</name>
<sequence length="87" mass="10002">GYDGSKPLISITNHPNINIHYMSHPWKLPDKLPKLLFLNPPSIPTLMITQFVCWARQANLIIDWHNFGFTILGMRLGHNSRIVKIAK</sequence>
<accession>A0ACA9SKM1</accession>
<comment type="caution">
    <text evidence="1">The sequence shown here is derived from an EMBL/GenBank/DDBJ whole genome shotgun (WGS) entry which is preliminary data.</text>
</comment>
<organism evidence="1 2">
    <name type="scientific">Racocetra persica</name>
    <dbReference type="NCBI Taxonomy" id="160502"/>
    <lineage>
        <taxon>Eukaryota</taxon>
        <taxon>Fungi</taxon>
        <taxon>Fungi incertae sedis</taxon>
        <taxon>Mucoromycota</taxon>
        <taxon>Glomeromycotina</taxon>
        <taxon>Glomeromycetes</taxon>
        <taxon>Diversisporales</taxon>
        <taxon>Gigasporaceae</taxon>
        <taxon>Racocetra</taxon>
    </lineage>
</organism>